<reference evidence="2 3" key="1">
    <citation type="journal article" date="2016" name="Mol. Biol. Evol.">
        <title>Comparative Genomics of Early-Diverging Mushroom-Forming Fungi Provides Insights into the Origins of Lignocellulose Decay Capabilities.</title>
        <authorList>
            <person name="Nagy L.G."/>
            <person name="Riley R."/>
            <person name="Tritt A."/>
            <person name="Adam C."/>
            <person name="Daum C."/>
            <person name="Floudas D."/>
            <person name="Sun H."/>
            <person name="Yadav J.S."/>
            <person name="Pangilinan J."/>
            <person name="Larsson K.H."/>
            <person name="Matsuura K."/>
            <person name="Barry K."/>
            <person name="Labutti K."/>
            <person name="Kuo R."/>
            <person name="Ohm R.A."/>
            <person name="Bhattacharya S.S."/>
            <person name="Shirouzu T."/>
            <person name="Yoshinaga Y."/>
            <person name="Martin F.M."/>
            <person name="Grigoriev I.V."/>
            <person name="Hibbett D.S."/>
        </authorList>
    </citation>
    <scope>NUCLEOTIDE SEQUENCE [LARGE SCALE GENOMIC DNA]</scope>
    <source>
        <strain evidence="2 3">TUFC12733</strain>
    </source>
</reference>
<protein>
    <submittedName>
        <fullName evidence="2">Uncharacterized protein</fullName>
    </submittedName>
</protein>
<feature type="compositionally biased region" description="Acidic residues" evidence="1">
    <location>
        <begin position="193"/>
        <end position="208"/>
    </location>
</feature>
<name>A0A167G118_CALVF</name>
<keyword evidence="3" id="KW-1185">Reference proteome</keyword>
<accession>A0A167G118</accession>
<evidence type="ECO:0000313" key="3">
    <source>
        <dbReference type="Proteomes" id="UP000076738"/>
    </source>
</evidence>
<feature type="region of interest" description="Disordered" evidence="1">
    <location>
        <begin position="180"/>
        <end position="242"/>
    </location>
</feature>
<dbReference type="Proteomes" id="UP000076738">
    <property type="component" value="Unassembled WGS sequence"/>
</dbReference>
<evidence type="ECO:0000313" key="2">
    <source>
        <dbReference type="EMBL" id="KZO90064.1"/>
    </source>
</evidence>
<evidence type="ECO:0000256" key="1">
    <source>
        <dbReference type="SAM" id="MobiDB-lite"/>
    </source>
</evidence>
<dbReference type="EMBL" id="KV417353">
    <property type="protein sequence ID" value="KZO90064.1"/>
    <property type="molecule type" value="Genomic_DNA"/>
</dbReference>
<sequence>MDSRRRAYSSLSNRPPPQSHKYRSPRLPTSTRHFVMDVPLAEHIGEDQQPRPGWLVLTFPNGERRELPEQFYKVVTLVQDNDELVRSVCVPGIPDPLLADLPALCQLCGQLKDLLAYDRKLRLGWLLAAIALTGHPHLRIEQTIVELWGSATVEEICTFRKNRTSRGHITFRKADFNKKLKGDGDPLAPPSDSSDEETSTSDSSDEETSTPSTLPVSSRAPVLDMAESEGDSSMTDHEDQLDTTAESISHAISINDETQYFSSNETGDLNEHDDDEQDDEWFGQALFSPSLARNPLRLTNVW</sequence>
<feature type="region of interest" description="Disordered" evidence="1">
    <location>
        <begin position="1"/>
        <end position="26"/>
    </location>
</feature>
<organism evidence="2 3">
    <name type="scientific">Calocera viscosa (strain TUFC12733)</name>
    <dbReference type="NCBI Taxonomy" id="1330018"/>
    <lineage>
        <taxon>Eukaryota</taxon>
        <taxon>Fungi</taxon>
        <taxon>Dikarya</taxon>
        <taxon>Basidiomycota</taxon>
        <taxon>Agaricomycotina</taxon>
        <taxon>Dacrymycetes</taxon>
        <taxon>Dacrymycetales</taxon>
        <taxon>Dacrymycetaceae</taxon>
        <taxon>Calocera</taxon>
    </lineage>
</organism>
<proteinExistence type="predicted"/>
<dbReference type="AlphaFoldDB" id="A0A167G118"/>
<gene>
    <name evidence="2" type="ORF">CALVIDRAFT_603213</name>
</gene>